<evidence type="ECO:0000313" key="2">
    <source>
        <dbReference type="EMBL" id="QHQ36536.1"/>
    </source>
</evidence>
<dbReference type="Gene3D" id="3.40.50.720">
    <property type="entry name" value="NAD(P)-binding Rossmann-like Domain"/>
    <property type="match status" value="1"/>
</dbReference>
<keyword evidence="3" id="KW-1185">Reference proteome</keyword>
<evidence type="ECO:0000313" key="3">
    <source>
        <dbReference type="Proteomes" id="UP000464495"/>
    </source>
</evidence>
<proteinExistence type="predicted"/>
<dbReference type="KEGG" id="amaq:GO499_15825"/>
<evidence type="ECO:0000259" key="1">
    <source>
        <dbReference type="Pfam" id="PF01370"/>
    </source>
</evidence>
<accession>A0A6P1T4X6</accession>
<protein>
    <submittedName>
        <fullName evidence="2">NAD(P)H-binding protein</fullName>
    </submittedName>
</protein>
<dbReference type="InterPro" id="IPR051207">
    <property type="entry name" value="ComplexI_NDUFA9_subunit"/>
</dbReference>
<organism evidence="2 3">
    <name type="scientific">Algicella marina</name>
    <dbReference type="NCBI Taxonomy" id="2683284"/>
    <lineage>
        <taxon>Bacteria</taxon>
        <taxon>Pseudomonadati</taxon>
        <taxon>Pseudomonadota</taxon>
        <taxon>Alphaproteobacteria</taxon>
        <taxon>Rhodobacterales</taxon>
        <taxon>Paracoccaceae</taxon>
        <taxon>Algicella</taxon>
    </lineage>
</organism>
<dbReference type="PANTHER" id="PTHR12126">
    <property type="entry name" value="NADH-UBIQUINONE OXIDOREDUCTASE 39 KDA SUBUNIT-RELATED"/>
    <property type="match status" value="1"/>
</dbReference>
<name>A0A6P1T4X6_9RHOB</name>
<dbReference type="AlphaFoldDB" id="A0A6P1T4X6"/>
<dbReference type="GO" id="GO:0044877">
    <property type="term" value="F:protein-containing complex binding"/>
    <property type="evidence" value="ECO:0007669"/>
    <property type="project" value="TreeGrafter"/>
</dbReference>
<feature type="domain" description="NAD-dependent epimerase/dehydratase" evidence="1">
    <location>
        <begin position="8"/>
        <end position="205"/>
    </location>
</feature>
<dbReference type="Pfam" id="PF01370">
    <property type="entry name" value="Epimerase"/>
    <property type="match status" value="1"/>
</dbReference>
<gene>
    <name evidence="2" type="ORF">GO499_15825</name>
</gene>
<dbReference type="InterPro" id="IPR001509">
    <property type="entry name" value="Epimerase_deHydtase"/>
</dbReference>
<dbReference type="SUPFAM" id="SSF51735">
    <property type="entry name" value="NAD(P)-binding Rossmann-fold domains"/>
    <property type="match status" value="1"/>
</dbReference>
<dbReference type="Proteomes" id="UP000464495">
    <property type="component" value="Chromosome"/>
</dbReference>
<reference evidence="2 3" key="1">
    <citation type="submission" date="2019-12" db="EMBL/GenBank/DDBJ databases">
        <title>Complete genome sequence of Algicella marina strain 9Alg 56(T) isolated from the red alga Tichocarpus crinitus.</title>
        <authorList>
            <person name="Kim S.-G."/>
            <person name="Nedashkovskaya O.I."/>
        </authorList>
    </citation>
    <scope>NUCLEOTIDE SEQUENCE [LARGE SCALE GENOMIC DNA]</scope>
    <source>
        <strain evidence="2 3">9Alg 56</strain>
    </source>
</reference>
<dbReference type="EMBL" id="CP046620">
    <property type="protein sequence ID" value="QHQ36536.1"/>
    <property type="molecule type" value="Genomic_DNA"/>
</dbReference>
<sequence length="329" mass="35224">MTNASPLVTIFGGSGFVGRYIARRMARSGWRVRVAVRRPNEALFVRTYGTVGQVEPVFANIRDDASVAAAVLGSSAVVNAVGILAPSGKQTFEEVQADGAGRIARAATAEGVASLVHISAIGADSDSESDYASSKALGEKLLIEAFPGAVILRPSIVFGPEDQFFNRFAGMARIAPFLPVIGADTRFQPVYVDDIAKAAEKAAMGKVEAGVYELGGPEVDTFRGLMERVLKVVRRRKWIAPIPFGVARVQGSIFDFLSRMSGGLLPAPVTRDQVTLLENDNVVSEGAKGFAELGIEPVEMAGVLEEYLYSYRPYGQYSDITESAKHMKA</sequence>
<dbReference type="FunFam" id="3.40.50.720:FF:000702">
    <property type="entry name" value="NADH dehydrogenase (Ubiquinone)"/>
    <property type="match status" value="1"/>
</dbReference>
<dbReference type="InterPro" id="IPR036291">
    <property type="entry name" value="NAD(P)-bd_dom_sf"/>
</dbReference>
<dbReference type="PANTHER" id="PTHR12126:SF11">
    <property type="entry name" value="NADH DEHYDROGENASE [UBIQUINONE] 1 ALPHA SUBCOMPLEX SUBUNIT 9, MITOCHONDRIAL"/>
    <property type="match status" value="1"/>
</dbReference>
<dbReference type="RefSeq" id="WP_161863082.1">
    <property type="nucleotide sequence ID" value="NZ_CP046620.1"/>
</dbReference>
<dbReference type="CDD" id="cd05271">
    <property type="entry name" value="NDUFA9_like_SDR_a"/>
    <property type="match status" value="1"/>
</dbReference>